<feature type="compositionally biased region" description="Polar residues" evidence="1">
    <location>
        <begin position="423"/>
        <end position="461"/>
    </location>
</feature>
<gene>
    <name evidence="3" type="ORF">RIF29_15511</name>
</gene>
<dbReference type="PANTHER" id="PTHR11477:SF37">
    <property type="entry name" value="SPEN PARALOGUE AND ORTHOLOGUE SPOC C-TERMINAL DOMAIN-CONTAINING PROTEIN"/>
    <property type="match status" value="1"/>
</dbReference>
<dbReference type="CDD" id="cd21538">
    <property type="entry name" value="SPOC_TFIIS"/>
    <property type="match status" value="1"/>
</dbReference>
<dbReference type="Pfam" id="PF07744">
    <property type="entry name" value="SPOC"/>
    <property type="match status" value="1"/>
</dbReference>
<proteinExistence type="predicted"/>
<feature type="domain" description="Spen paralogue and orthologue SPOC C-terminal" evidence="2">
    <location>
        <begin position="85"/>
        <end position="230"/>
    </location>
</feature>
<feature type="region of interest" description="Disordered" evidence="1">
    <location>
        <begin position="586"/>
        <end position="606"/>
    </location>
</feature>
<comment type="caution">
    <text evidence="3">The sequence shown here is derived from an EMBL/GenBank/DDBJ whole genome shotgun (WGS) entry which is preliminary data.</text>
</comment>
<feature type="compositionally biased region" description="Polar residues" evidence="1">
    <location>
        <begin position="595"/>
        <end position="606"/>
    </location>
</feature>
<feature type="region of interest" description="Disordered" evidence="1">
    <location>
        <begin position="315"/>
        <end position="358"/>
    </location>
</feature>
<dbReference type="GO" id="GO:0006351">
    <property type="term" value="P:DNA-templated transcription"/>
    <property type="evidence" value="ECO:0007669"/>
    <property type="project" value="TreeGrafter"/>
</dbReference>
<evidence type="ECO:0000259" key="2">
    <source>
        <dbReference type="Pfam" id="PF07744"/>
    </source>
</evidence>
<name>A0AAN9FDQ3_CROPI</name>
<evidence type="ECO:0000256" key="1">
    <source>
        <dbReference type="SAM" id="MobiDB-lite"/>
    </source>
</evidence>
<reference evidence="3 4" key="1">
    <citation type="submission" date="2024-01" db="EMBL/GenBank/DDBJ databases">
        <title>The genomes of 5 underutilized Papilionoideae crops provide insights into root nodulation and disease resistanc.</title>
        <authorList>
            <person name="Yuan L."/>
        </authorList>
    </citation>
    <scope>NUCLEOTIDE SEQUENCE [LARGE SCALE GENOMIC DNA]</scope>
    <source>
        <strain evidence="3">ZHUSHIDOU_FW_LH</strain>
        <tissue evidence="3">Leaf</tissue>
    </source>
</reference>
<protein>
    <recommendedName>
        <fullName evidence="2">Spen paralogue and orthologue SPOC C-terminal domain-containing protein</fullName>
    </recommendedName>
</protein>
<dbReference type="EMBL" id="JAYWIO010000003">
    <property type="protein sequence ID" value="KAK7274424.1"/>
    <property type="molecule type" value="Genomic_DNA"/>
</dbReference>
<accession>A0AAN9FDQ3</accession>
<feature type="region of interest" description="Disordered" evidence="1">
    <location>
        <begin position="417"/>
        <end position="470"/>
    </location>
</feature>
<organism evidence="3 4">
    <name type="scientific">Crotalaria pallida</name>
    <name type="common">Smooth rattlebox</name>
    <name type="synonym">Crotalaria striata</name>
    <dbReference type="NCBI Taxonomy" id="3830"/>
    <lineage>
        <taxon>Eukaryota</taxon>
        <taxon>Viridiplantae</taxon>
        <taxon>Streptophyta</taxon>
        <taxon>Embryophyta</taxon>
        <taxon>Tracheophyta</taxon>
        <taxon>Spermatophyta</taxon>
        <taxon>Magnoliopsida</taxon>
        <taxon>eudicotyledons</taxon>
        <taxon>Gunneridae</taxon>
        <taxon>Pentapetalae</taxon>
        <taxon>rosids</taxon>
        <taxon>fabids</taxon>
        <taxon>Fabales</taxon>
        <taxon>Fabaceae</taxon>
        <taxon>Papilionoideae</taxon>
        <taxon>50 kb inversion clade</taxon>
        <taxon>genistoids sensu lato</taxon>
        <taxon>core genistoids</taxon>
        <taxon>Crotalarieae</taxon>
        <taxon>Crotalaria</taxon>
    </lineage>
</organism>
<feature type="compositionally biased region" description="Basic and acidic residues" evidence="1">
    <location>
        <begin position="337"/>
        <end position="358"/>
    </location>
</feature>
<dbReference type="PANTHER" id="PTHR11477">
    <property type="entry name" value="TRANSCRIPTION FACTOR S-II ZINC FINGER DOMAIN-CONTAINING PROTEIN"/>
    <property type="match status" value="1"/>
</dbReference>
<evidence type="ECO:0000313" key="4">
    <source>
        <dbReference type="Proteomes" id="UP001372338"/>
    </source>
</evidence>
<dbReference type="InterPro" id="IPR012921">
    <property type="entry name" value="SPOC_C"/>
</dbReference>
<sequence>MVERGWVAGCGMWIHDGNLTSQSGTLGYMEQSHHILNAAAMNMVTNFNNHSLGTIAYTEKGNIQSHGLSNSRGICKTTIQKVAPTDKLWDGCLMLNSSVTVSAVAFFKSGEKMSDVKWSEAIEVKGKVKLDDFEKYIQDLPRSRNRRLMVVSLCWKEGSSKLALAGMKKVAKRYQECQRVGFAEISPSIVLYVCPHSETIITILAKHGFFKGKTAVEENKDSMIGCVVWRRKQININPVEPKSERCTNEVPVPIWSPIHLPSESLELPGRNCTALDAKQKDIIEMDKKLSESPLGAIRNLPTKYNVLTSQFTPGILPSVPGGSETSHPDPGNQQVSMEHKSKLESHVDKSGEEQQDLKSKMQVHVPILPADVTKQSLPTAKPDVPVMPSCVKISQAAANRTLDSLMVNKNLPDKGFRHMDSSLPLTTVPPLNSSQTSQKRTLENSSHQGLSSDLEPQNMPSQKKVCRPSNFSMSPLATEEQSRAMRMPYGTPVGPRAPNLFAGHNDMQERCPPYANPRQQSIHVANHSSNFPIISTEHRFIRPAQSAPAQNPFSSSAYPAANRPPFFTPSLHFTFHPFQGVPAFPPRHPQPRPSNFYNNANGPSSSMQINGNQPFRSNSCLVNGMMPNNHQVWRGWMPTMPYRNGM</sequence>
<dbReference type="AlphaFoldDB" id="A0AAN9FDQ3"/>
<evidence type="ECO:0000313" key="3">
    <source>
        <dbReference type="EMBL" id="KAK7274424.1"/>
    </source>
</evidence>
<dbReference type="Proteomes" id="UP001372338">
    <property type="component" value="Unassembled WGS sequence"/>
</dbReference>
<keyword evidence="4" id="KW-1185">Reference proteome</keyword>
<dbReference type="GO" id="GO:0005634">
    <property type="term" value="C:nucleus"/>
    <property type="evidence" value="ECO:0007669"/>
    <property type="project" value="TreeGrafter"/>
</dbReference>